<name>F9Y8Y9_KETVW</name>
<accession>F9Y8Y9</accession>
<dbReference type="EMBL" id="CP002018">
    <property type="protein sequence ID" value="AEM40045.1"/>
    <property type="molecule type" value="Genomic_DNA"/>
</dbReference>
<dbReference type="Proteomes" id="UP000000692">
    <property type="component" value="Chromosome"/>
</dbReference>
<keyword evidence="2" id="KW-1185">Reference proteome</keyword>
<evidence type="ECO:0000313" key="2">
    <source>
        <dbReference type="Proteomes" id="UP000000692"/>
    </source>
</evidence>
<evidence type="ECO:0000313" key="1">
    <source>
        <dbReference type="EMBL" id="AEM40045.1"/>
    </source>
</evidence>
<protein>
    <submittedName>
        <fullName evidence="1">Uncharacterized protein</fullName>
    </submittedName>
</protein>
<reference evidence="1 2" key="1">
    <citation type="journal article" date="2011" name="J. Bacteriol.">
        <title>Complete genome sequence of the industrial strain Ketogulonicigenium vulgare WSH-001.</title>
        <authorList>
            <person name="Liu L."/>
            <person name="Li Y."/>
            <person name="Zhang J."/>
            <person name="Zhou Z."/>
            <person name="Liu J."/>
            <person name="Li X."/>
            <person name="Zhou J."/>
            <person name="Du G."/>
            <person name="Wang L."/>
            <person name="Chen J."/>
        </authorList>
    </citation>
    <scope>NUCLEOTIDE SEQUENCE [LARGE SCALE GENOMIC DNA]</scope>
    <source>
        <strain evidence="1 2">WSH-001</strain>
    </source>
</reference>
<gene>
    <name evidence="1" type="ordered locus">KVU_0206</name>
</gene>
<proteinExistence type="predicted"/>
<dbReference type="KEGG" id="kvl:KVU_0206"/>
<sequence>MPRAPSLRREVLITIARNVTAVPRFSLIMTPAKCSHAYSRIGATNWP</sequence>
<dbReference type="AlphaFoldDB" id="F9Y8Y9"/>
<organism evidence="1 2">
    <name type="scientific">Ketogulonicigenium vulgare (strain WSH-001)</name>
    <dbReference type="NCBI Taxonomy" id="759362"/>
    <lineage>
        <taxon>Bacteria</taxon>
        <taxon>Pseudomonadati</taxon>
        <taxon>Pseudomonadota</taxon>
        <taxon>Alphaproteobacteria</taxon>
        <taxon>Rhodobacterales</taxon>
        <taxon>Roseobacteraceae</taxon>
        <taxon>Ketogulonicigenium</taxon>
    </lineage>
</organism>
<dbReference type="HOGENOM" id="CLU_3169075_0_0_5"/>